<organism evidence="3">
    <name type="scientific">Brassica campestris</name>
    <name type="common">Field mustard</name>
    <dbReference type="NCBI Taxonomy" id="3711"/>
    <lineage>
        <taxon>Eukaryota</taxon>
        <taxon>Viridiplantae</taxon>
        <taxon>Streptophyta</taxon>
        <taxon>Embryophyta</taxon>
        <taxon>Tracheophyta</taxon>
        <taxon>Spermatophyta</taxon>
        <taxon>Magnoliopsida</taxon>
        <taxon>eudicotyledons</taxon>
        <taxon>Gunneridae</taxon>
        <taxon>Pentapetalae</taxon>
        <taxon>rosids</taxon>
        <taxon>malvids</taxon>
        <taxon>Brassicales</taxon>
        <taxon>Brassicaceae</taxon>
        <taxon>Brassiceae</taxon>
        <taxon>Brassica</taxon>
    </lineage>
</organism>
<accession>A0A3P5Y255</accession>
<protein>
    <recommendedName>
        <fullName evidence="1">Reverse transcriptase zinc-binding domain-containing protein</fullName>
    </recommendedName>
</protein>
<evidence type="ECO:0000313" key="3">
    <source>
        <dbReference type="EMBL" id="VDC61329.1"/>
    </source>
</evidence>
<dbReference type="Gramene" id="A09p45100.2_BraZ1">
    <property type="protein sequence ID" value="A09p45100.2_BraZ1.CDS.1"/>
    <property type="gene ID" value="A09g45100.2_BraZ1"/>
</dbReference>
<dbReference type="PANTHER" id="PTHR33116">
    <property type="entry name" value="REVERSE TRANSCRIPTASE ZINC-BINDING DOMAIN-CONTAINING PROTEIN-RELATED-RELATED"/>
    <property type="match status" value="1"/>
</dbReference>
<evidence type="ECO:0000259" key="1">
    <source>
        <dbReference type="Pfam" id="PF13966"/>
    </source>
</evidence>
<evidence type="ECO:0000313" key="2">
    <source>
        <dbReference type="EMBL" id="CAG7864043.1"/>
    </source>
</evidence>
<sequence length="245" mass="28866">MGIRNEATVEEAVLKARRRRHRNTLLTEVEAELTKVEEKICKNSEDVCLWKYKSGFKEKFSTRETWELLREEHTHCSWGRGIWFAQATPKFAFLTWLAMLNRLATMDRIEKWSQGVDVTCVLCKSAGESRNHLFFECSYTSQLWEHLVKGILGRDFTTDWSEVVVLLSRVDNDKKRSFCTRYAFQAIVHTVWMERNKIRHGEKPLPLEVMKKRIDKGVRNKLSIMRLKGGKGMENALQYWFSTRV</sequence>
<dbReference type="EMBL" id="LS974625">
    <property type="protein sequence ID" value="CAG7864043.1"/>
    <property type="molecule type" value="Genomic_DNA"/>
</dbReference>
<name>A0A3P5Y255_BRACM</name>
<proteinExistence type="predicted"/>
<dbReference type="AlphaFoldDB" id="A0A3P5Y255"/>
<gene>
    <name evidence="3" type="ORF">BRAA09T38940Z</name>
    <name evidence="2" type="ORF">BRAPAZ1V2_A09P45100.2</name>
</gene>
<reference evidence="3" key="1">
    <citation type="submission" date="2018-11" db="EMBL/GenBank/DDBJ databases">
        <authorList>
            <consortium name="Genoscope - CEA"/>
            <person name="William W."/>
        </authorList>
    </citation>
    <scope>NUCLEOTIDE SEQUENCE</scope>
</reference>
<dbReference type="InterPro" id="IPR026960">
    <property type="entry name" value="RVT-Znf"/>
</dbReference>
<dbReference type="PANTHER" id="PTHR33116:SF84">
    <property type="entry name" value="RNA-DIRECTED DNA POLYMERASE"/>
    <property type="match status" value="1"/>
</dbReference>
<dbReference type="Pfam" id="PF13966">
    <property type="entry name" value="zf-RVT"/>
    <property type="match status" value="1"/>
</dbReference>
<feature type="domain" description="Reverse transcriptase zinc-binding" evidence="1">
    <location>
        <begin position="60"/>
        <end position="144"/>
    </location>
</feature>
<dbReference type="Proteomes" id="UP000694005">
    <property type="component" value="Chromosome A09"/>
</dbReference>
<dbReference type="EMBL" id="LR031568">
    <property type="protein sequence ID" value="VDC61329.1"/>
    <property type="molecule type" value="Genomic_DNA"/>
</dbReference>